<comment type="subcellular location">
    <subcellularLocation>
        <location evidence="1">Cytoplasm</location>
    </subcellularLocation>
</comment>
<sequence length="131" mass="14461">MPDEAQCEIRGRDLVTGLPKTVVLSSQEVRVALEEPLNQIVDAIKSTLDKTPPELASDIMDRGIMLAGGGALLHRLDERVRHETEMPVHTAESPLTCVAVGSGKSLEEFDVLHRSARYARSGQNGRRRSYR</sequence>
<evidence type="ECO:0000256" key="3">
    <source>
        <dbReference type="ARBA" id="ARBA00022741"/>
    </source>
</evidence>
<dbReference type="GO" id="GO:0005737">
    <property type="term" value="C:cytoplasm"/>
    <property type="evidence" value="ECO:0007669"/>
    <property type="project" value="UniProtKB-SubCell"/>
</dbReference>
<accession>A0A6J4TNU4</accession>
<dbReference type="GO" id="GO:0005524">
    <property type="term" value="F:ATP binding"/>
    <property type="evidence" value="ECO:0007669"/>
    <property type="project" value="UniProtKB-KW"/>
</dbReference>
<dbReference type="Gene3D" id="3.30.420.40">
    <property type="match status" value="1"/>
</dbReference>
<keyword evidence="2" id="KW-0963">Cytoplasm</keyword>
<dbReference type="SUPFAM" id="SSF53067">
    <property type="entry name" value="Actin-like ATPase domain"/>
    <property type="match status" value="1"/>
</dbReference>
<dbReference type="InterPro" id="IPR056546">
    <property type="entry name" value="MreB_MamK-like"/>
</dbReference>
<dbReference type="InterPro" id="IPR043129">
    <property type="entry name" value="ATPase_NBD"/>
</dbReference>
<evidence type="ECO:0000256" key="4">
    <source>
        <dbReference type="ARBA" id="ARBA00022840"/>
    </source>
</evidence>
<organism evidence="5">
    <name type="scientific">uncultured Thermoleophilia bacterium</name>
    <dbReference type="NCBI Taxonomy" id="1497501"/>
    <lineage>
        <taxon>Bacteria</taxon>
        <taxon>Bacillati</taxon>
        <taxon>Actinomycetota</taxon>
        <taxon>Thermoleophilia</taxon>
        <taxon>environmental samples</taxon>
    </lineage>
</organism>
<dbReference type="AlphaFoldDB" id="A0A6J4TNU4"/>
<keyword evidence="3" id="KW-0547">Nucleotide-binding</keyword>
<name>A0A6J4TNU4_9ACTN</name>
<gene>
    <name evidence="5" type="ORF">AVDCRST_MAG79-673</name>
</gene>
<keyword evidence="4" id="KW-0067">ATP-binding</keyword>
<protein>
    <submittedName>
        <fullName evidence="5">Rod shape-determining protein MreB</fullName>
    </submittedName>
</protein>
<dbReference type="PANTHER" id="PTHR42749:SF1">
    <property type="entry name" value="CELL SHAPE-DETERMINING PROTEIN MREB"/>
    <property type="match status" value="1"/>
</dbReference>
<evidence type="ECO:0000256" key="1">
    <source>
        <dbReference type="ARBA" id="ARBA00004496"/>
    </source>
</evidence>
<evidence type="ECO:0000256" key="2">
    <source>
        <dbReference type="ARBA" id="ARBA00022490"/>
    </source>
</evidence>
<reference evidence="5" key="1">
    <citation type="submission" date="2020-02" db="EMBL/GenBank/DDBJ databases">
        <authorList>
            <person name="Meier V. D."/>
        </authorList>
    </citation>
    <scope>NUCLEOTIDE SEQUENCE</scope>
    <source>
        <strain evidence="5">AVDCRST_MAG79</strain>
    </source>
</reference>
<dbReference type="Pfam" id="PF06723">
    <property type="entry name" value="MreB_Mbl"/>
    <property type="match status" value="1"/>
</dbReference>
<dbReference type="EMBL" id="CADCWC010000130">
    <property type="protein sequence ID" value="CAA9528044.1"/>
    <property type="molecule type" value="Genomic_DNA"/>
</dbReference>
<proteinExistence type="predicted"/>
<evidence type="ECO:0000313" key="5">
    <source>
        <dbReference type="EMBL" id="CAA9528044.1"/>
    </source>
</evidence>
<dbReference type="PANTHER" id="PTHR42749">
    <property type="entry name" value="CELL SHAPE-DETERMINING PROTEIN MREB"/>
    <property type="match status" value="1"/>
</dbReference>